<gene>
    <name evidence="1" type="ORF">CCACVL1_24843</name>
</gene>
<dbReference type="EMBL" id="AWWV01013957">
    <property type="protein sequence ID" value="OMO59412.1"/>
    <property type="molecule type" value="Genomic_DNA"/>
</dbReference>
<sequence length="28" mass="3201">MASRLTIDCTILMVDFINLSTESIEIDR</sequence>
<keyword evidence="2" id="KW-1185">Reference proteome</keyword>
<name>A0A1R3GMW9_COCAP</name>
<organism evidence="1 2">
    <name type="scientific">Corchorus capsularis</name>
    <name type="common">Jute</name>
    <dbReference type="NCBI Taxonomy" id="210143"/>
    <lineage>
        <taxon>Eukaryota</taxon>
        <taxon>Viridiplantae</taxon>
        <taxon>Streptophyta</taxon>
        <taxon>Embryophyta</taxon>
        <taxon>Tracheophyta</taxon>
        <taxon>Spermatophyta</taxon>
        <taxon>Magnoliopsida</taxon>
        <taxon>eudicotyledons</taxon>
        <taxon>Gunneridae</taxon>
        <taxon>Pentapetalae</taxon>
        <taxon>rosids</taxon>
        <taxon>malvids</taxon>
        <taxon>Malvales</taxon>
        <taxon>Malvaceae</taxon>
        <taxon>Grewioideae</taxon>
        <taxon>Apeibeae</taxon>
        <taxon>Corchorus</taxon>
    </lineage>
</organism>
<protein>
    <submittedName>
        <fullName evidence="1">Uncharacterized protein</fullName>
    </submittedName>
</protein>
<reference evidence="1 2" key="1">
    <citation type="submission" date="2013-09" db="EMBL/GenBank/DDBJ databases">
        <title>Corchorus capsularis genome sequencing.</title>
        <authorList>
            <person name="Alam M."/>
            <person name="Haque M.S."/>
            <person name="Islam M.S."/>
            <person name="Emdad E.M."/>
            <person name="Islam M.M."/>
            <person name="Ahmed B."/>
            <person name="Halim A."/>
            <person name="Hossen Q.M.M."/>
            <person name="Hossain M.Z."/>
            <person name="Ahmed R."/>
            <person name="Khan M.M."/>
            <person name="Islam R."/>
            <person name="Rashid M.M."/>
            <person name="Khan S.A."/>
            <person name="Rahman M.S."/>
            <person name="Alam M."/>
        </authorList>
    </citation>
    <scope>NUCLEOTIDE SEQUENCE [LARGE SCALE GENOMIC DNA]</scope>
    <source>
        <strain evidence="2">cv. CVL-1</strain>
        <tissue evidence="1">Whole seedling</tissue>
    </source>
</reference>
<evidence type="ECO:0000313" key="2">
    <source>
        <dbReference type="Proteomes" id="UP000188268"/>
    </source>
</evidence>
<accession>A0A1R3GMW9</accession>
<proteinExistence type="predicted"/>
<evidence type="ECO:0000313" key="1">
    <source>
        <dbReference type="EMBL" id="OMO59412.1"/>
    </source>
</evidence>
<dbReference type="AlphaFoldDB" id="A0A1R3GMW9"/>
<dbReference type="Gramene" id="OMO59412">
    <property type="protein sequence ID" value="OMO59412"/>
    <property type="gene ID" value="CCACVL1_24843"/>
</dbReference>
<comment type="caution">
    <text evidence="1">The sequence shown here is derived from an EMBL/GenBank/DDBJ whole genome shotgun (WGS) entry which is preliminary data.</text>
</comment>
<dbReference type="Proteomes" id="UP000188268">
    <property type="component" value="Unassembled WGS sequence"/>
</dbReference>